<keyword evidence="3" id="KW-1003">Cell membrane</keyword>
<comment type="similarity">
    <text evidence="7">Belongs to the DVL/RTFL small polypeptides family.</text>
</comment>
<dbReference type="GO" id="GO:0008285">
    <property type="term" value="P:negative regulation of cell population proliferation"/>
    <property type="evidence" value="ECO:0007669"/>
    <property type="project" value="InterPro"/>
</dbReference>
<dbReference type="Gramene" id="PVH36768">
    <property type="protein sequence ID" value="PVH36768"/>
    <property type="gene ID" value="PAHAL_6G165300"/>
</dbReference>
<keyword evidence="6" id="KW-0472">Membrane</keyword>
<evidence type="ECO:0000256" key="6">
    <source>
        <dbReference type="ARBA" id="ARBA00023136"/>
    </source>
</evidence>
<evidence type="ECO:0000256" key="2">
    <source>
        <dbReference type="ARBA" id="ARBA00022473"/>
    </source>
</evidence>
<keyword evidence="2" id="KW-0217">Developmental protein</keyword>
<keyword evidence="4" id="KW-0812">Transmembrane</keyword>
<evidence type="ECO:0000256" key="7">
    <source>
        <dbReference type="ARBA" id="ARBA00024340"/>
    </source>
</evidence>
<evidence type="ECO:0000313" key="8">
    <source>
        <dbReference type="EMBL" id="PVH36768.1"/>
    </source>
</evidence>
<organism evidence="8">
    <name type="scientific">Panicum hallii</name>
    <dbReference type="NCBI Taxonomy" id="206008"/>
    <lineage>
        <taxon>Eukaryota</taxon>
        <taxon>Viridiplantae</taxon>
        <taxon>Streptophyta</taxon>
        <taxon>Embryophyta</taxon>
        <taxon>Tracheophyta</taxon>
        <taxon>Spermatophyta</taxon>
        <taxon>Magnoliopsida</taxon>
        <taxon>Liliopsida</taxon>
        <taxon>Poales</taxon>
        <taxon>Poaceae</taxon>
        <taxon>PACMAD clade</taxon>
        <taxon>Panicoideae</taxon>
        <taxon>Panicodae</taxon>
        <taxon>Paniceae</taxon>
        <taxon>Panicinae</taxon>
        <taxon>Panicum</taxon>
        <taxon>Panicum sect. Panicum</taxon>
    </lineage>
</organism>
<proteinExistence type="inferred from homology"/>
<evidence type="ECO:0000256" key="3">
    <source>
        <dbReference type="ARBA" id="ARBA00022475"/>
    </source>
</evidence>
<evidence type="ECO:0000256" key="4">
    <source>
        <dbReference type="ARBA" id="ARBA00022692"/>
    </source>
</evidence>
<reference evidence="8" key="1">
    <citation type="submission" date="2018-04" db="EMBL/GenBank/DDBJ databases">
        <title>WGS assembly of Panicum hallii.</title>
        <authorList>
            <person name="Lovell J."/>
            <person name="Jenkins J."/>
            <person name="Lowry D."/>
            <person name="Mamidi S."/>
            <person name="Sreedasyam A."/>
            <person name="Weng X."/>
            <person name="Barry K."/>
            <person name="Bonette J."/>
            <person name="Campitelli B."/>
            <person name="Daum C."/>
            <person name="Gordon S."/>
            <person name="Gould B."/>
            <person name="Lipzen A."/>
            <person name="Macqueen A."/>
            <person name="Palacio-Mejia J."/>
            <person name="Plott C."/>
            <person name="Shakirov E."/>
            <person name="Shu S."/>
            <person name="Yoshinaga Y."/>
            <person name="Zane M."/>
            <person name="Rokhsar D."/>
            <person name="Grimwood J."/>
            <person name="Schmutz J."/>
            <person name="Juenger T."/>
        </authorList>
    </citation>
    <scope>NUCLEOTIDE SEQUENCE [LARGE SCALE GENOMIC DNA]</scope>
    <source>
        <strain evidence="8">FIL2</strain>
    </source>
</reference>
<dbReference type="AlphaFoldDB" id="A0A2T8IGF5"/>
<dbReference type="GO" id="GO:0048367">
    <property type="term" value="P:shoot system development"/>
    <property type="evidence" value="ECO:0007669"/>
    <property type="project" value="UniProtKB-ARBA"/>
</dbReference>
<gene>
    <name evidence="8" type="ORF">PAHAL_6G165300</name>
</gene>
<dbReference type="EMBL" id="CM008051">
    <property type="protein sequence ID" value="PVH36768.1"/>
    <property type="molecule type" value="Genomic_DNA"/>
</dbReference>
<evidence type="ECO:0000256" key="5">
    <source>
        <dbReference type="ARBA" id="ARBA00022989"/>
    </source>
</evidence>
<comment type="subcellular location">
    <subcellularLocation>
        <location evidence="1">Cell membrane</location>
        <topology evidence="1">Single-pass membrane protein</topology>
    </subcellularLocation>
</comment>
<accession>A0A2T8IGF5</accession>
<dbReference type="GO" id="GO:0005886">
    <property type="term" value="C:plasma membrane"/>
    <property type="evidence" value="ECO:0007669"/>
    <property type="project" value="UniProtKB-SubCell"/>
</dbReference>
<dbReference type="Pfam" id="PF08137">
    <property type="entry name" value="DVL"/>
    <property type="match status" value="1"/>
</dbReference>
<keyword evidence="5" id="KW-1133">Transmembrane helix</keyword>
<evidence type="ECO:0000256" key="1">
    <source>
        <dbReference type="ARBA" id="ARBA00004162"/>
    </source>
</evidence>
<sequence>MKVASQMKQMDKLNRSLRDKRAKLYIIRCCVVMLLRWSD</sequence>
<name>A0A2T8IGF5_9POAL</name>
<dbReference type="InterPro" id="IPR012552">
    <property type="entry name" value="DVL"/>
</dbReference>
<protein>
    <submittedName>
        <fullName evidence="8">Uncharacterized protein</fullName>
    </submittedName>
</protein>
<dbReference type="Proteomes" id="UP000243499">
    <property type="component" value="Chromosome 6"/>
</dbReference>